<evidence type="ECO:0000313" key="10">
    <source>
        <dbReference type="EMBL" id="KIM94198.1"/>
    </source>
</evidence>
<evidence type="ECO:0000256" key="7">
    <source>
        <dbReference type="RuleBase" id="RU003346"/>
    </source>
</evidence>
<feature type="transmembrane region" description="Helical" evidence="8">
    <location>
        <begin position="347"/>
        <end position="365"/>
    </location>
</feature>
<keyword evidence="4 8" id="KW-0812">Transmembrane</keyword>
<dbReference type="InParanoid" id="A0A0C3C5P5"/>
<dbReference type="PROSITE" id="PS00217">
    <property type="entry name" value="SUGAR_TRANSPORT_2"/>
    <property type="match status" value="1"/>
</dbReference>
<feature type="transmembrane region" description="Helical" evidence="8">
    <location>
        <begin position="23"/>
        <end position="53"/>
    </location>
</feature>
<dbReference type="PRINTS" id="PR00171">
    <property type="entry name" value="SUGRTRNSPORT"/>
</dbReference>
<dbReference type="InterPro" id="IPR005828">
    <property type="entry name" value="MFS_sugar_transport-like"/>
</dbReference>
<gene>
    <name evidence="10" type="ORF">OIDMADRAFT_136592</name>
</gene>
<name>A0A0C3C5P5_OIDMZ</name>
<feature type="transmembrane region" description="Helical" evidence="8">
    <location>
        <begin position="195"/>
        <end position="214"/>
    </location>
</feature>
<dbReference type="NCBIfam" id="TIGR00879">
    <property type="entry name" value="SP"/>
    <property type="match status" value="1"/>
</dbReference>
<dbReference type="InterPro" id="IPR003663">
    <property type="entry name" value="Sugar/inositol_transpt"/>
</dbReference>
<reference evidence="11" key="2">
    <citation type="submission" date="2015-01" db="EMBL/GenBank/DDBJ databases">
        <title>Evolutionary Origins and Diversification of the Mycorrhizal Mutualists.</title>
        <authorList>
            <consortium name="DOE Joint Genome Institute"/>
            <consortium name="Mycorrhizal Genomics Consortium"/>
            <person name="Kohler A."/>
            <person name="Kuo A."/>
            <person name="Nagy L.G."/>
            <person name="Floudas D."/>
            <person name="Copeland A."/>
            <person name="Barry K.W."/>
            <person name="Cichocki N."/>
            <person name="Veneault-Fourrey C."/>
            <person name="LaButti K."/>
            <person name="Lindquist E.A."/>
            <person name="Lipzen A."/>
            <person name="Lundell T."/>
            <person name="Morin E."/>
            <person name="Murat C."/>
            <person name="Riley R."/>
            <person name="Ohm R."/>
            <person name="Sun H."/>
            <person name="Tunlid A."/>
            <person name="Henrissat B."/>
            <person name="Grigoriev I.V."/>
            <person name="Hibbett D.S."/>
            <person name="Martin F."/>
        </authorList>
    </citation>
    <scope>NUCLEOTIDE SEQUENCE [LARGE SCALE GENOMIC DNA]</scope>
    <source>
        <strain evidence="11">Zn</strain>
    </source>
</reference>
<dbReference type="SUPFAM" id="SSF103473">
    <property type="entry name" value="MFS general substrate transporter"/>
    <property type="match status" value="1"/>
</dbReference>
<dbReference type="Proteomes" id="UP000054321">
    <property type="component" value="Unassembled WGS sequence"/>
</dbReference>
<dbReference type="EMBL" id="KN832891">
    <property type="protein sequence ID" value="KIM94198.1"/>
    <property type="molecule type" value="Genomic_DNA"/>
</dbReference>
<dbReference type="HOGENOM" id="CLU_001265_30_1_1"/>
<evidence type="ECO:0000256" key="6">
    <source>
        <dbReference type="ARBA" id="ARBA00023136"/>
    </source>
</evidence>
<evidence type="ECO:0000256" key="3">
    <source>
        <dbReference type="ARBA" id="ARBA00022448"/>
    </source>
</evidence>
<comment type="subcellular location">
    <subcellularLocation>
        <location evidence="1">Membrane</location>
        <topology evidence="1">Multi-pass membrane protein</topology>
    </subcellularLocation>
</comment>
<dbReference type="OrthoDB" id="6612291at2759"/>
<keyword evidence="5 8" id="KW-1133">Transmembrane helix</keyword>
<accession>A0A0C3C5P5</accession>
<feature type="transmembrane region" description="Helical" evidence="8">
    <location>
        <begin position="284"/>
        <end position="308"/>
    </location>
</feature>
<feature type="transmembrane region" description="Helical" evidence="8">
    <location>
        <begin position="377"/>
        <end position="398"/>
    </location>
</feature>
<dbReference type="GO" id="GO:0016020">
    <property type="term" value="C:membrane"/>
    <property type="evidence" value="ECO:0007669"/>
    <property type="project" value="UniProtKB-SubCell"/>
</dbReference>
<evidence type="ECO:0000256" key="2">
    <source>
        <dbReference type="ARBA" id="ARBA00010992"/>
    </source>
</evidence>
<comment type="similarity">
    <text evidence="2 7">Belongs to the major facilitator superfamily. Sugar transporter (TC 2.A.1.1) family.</text>
</comment>
<reference evidence="10 11" key="1">
    <citation type="submission" date="2014-04" db="EMBL/GenBank/DDBJ databases">
        <authorList>
            <consortium name="DOE Joint Genome Institute"/>
            <person name="Kuo A."/>
            <person name="Martino E."/>
            <person name="Perotto S."/>
            <person name="Kohler A."/>
            <person name="Nagy L.G."/>
            <person name="Floudas D."/>
            <person name="Copeland A."/>
            <person name="Barry K.W."/>
            <person name="Cichocki N."/>
            <person name="Veneault-Fourrey C."/>
            <person name="LaButti K."/>
            <person name="Lindquist E.A."/>
            <person name="Lipzen A."/>
            <person name="Lundell T."/>
            <person name="Morin E."/>
            <person name="Murat C."/>
            <person name="Sun H."/>
            <person name="Tunlid A."/>
            <person name="Henrissat B."/>
            <person name="Grigoriev I.V."/>
            <person name="Hibbett D.S."/>
            <person name="Martin F."/>
            <person name="Nordberg H.P."/>
            <person name="Cantor M.N."/>
            <person name="Hua S.X."/>
        </authorList>
    </citation>
    <scope>NUCLEOTIDE SEQUENCE [LARGE SCALE GENOMIC DNA]</scope>
    <source>
        <strain evidence="10 11">Zn</strain>
    </source>
</reference>
<keyword evidence="3 7" id="KW-0813">Transport</keyword>
<feature type="transmembrane region" description="Helical" evidence="8">
    <location>
        <begin position="73"/>
        <end position="91"/>
    </location>
</feature>
<dbReference type="InterPro" id="IPR050360">
    <property type="entry name" value="MFS_Sugar_Transporters"/>
</dbReference>
<dbReference type="PANTHER" id="PTHR48022:SF10">
    <property type="entry name" value="MAJOR FACILITATOR SUPERFAMILY (MFS) PROFILE DOMAIN-CONTAINING PROTEIN"/>
    <property type="match status" value="1"/>
</dbReference>
<organism evidence="10 11">
    <name type="scientific">Oidiodendron maius (strain Zn)</name>
    <dbReference type="NCBI Taxonomy" id="913774"/>
    <lineage>
        <taxon>Eukaryota</taxon>
        <taxon>Fungi</taxon>
        <taxon>Dikarya</taxon>
        <taxon>Ascomycota</taxon>
        <taxon>Pezizomycotina</taxon>
        <taxon>Leotiomycetes</taxon>
        <taxon>Leotiomycetes incertae sedis</taxon>
        <taxon>Myxotrichaceae</taxon>
        <taxon>Oidiodendron</taxon>
    </lineage>
</organism>
<evidence type="ECO:0000256" key="5">
    <source>
        <dbReference type="ARBA" id="ARBA00022989"/>
    </source>
</evidence>
<evidence type="ECO:0000313" key="11">
    <source>
        <dbReference type="Proteomes" id="UP000054321"/>
    </source>
</evidence>
<sequence length="512" mass="56083">MATAESATPTNATDVTTQSNVRAVFICLFAMCGSLLFGIENGTISGFMAMNAFLKDFGFYHTASQSWNISTSIQNALTLILLGGAILGSLLSGPIGTYLGRRCGLFTSGIVSIVGVLLQITSVNLGTLLGGRFLTGMGIGFSSNFVTVFNAEVSPASLRGMMIGLFYTGVSIGTLIGACVDQGTHNISTRLAYRIPLATQLIFPTIIAILVWFFPDTPRWYITRGRQEKAVRALRRLRGKQYPEDQIEADIANIAYHVTLERDSEKSSSYLDLFRGTNRRRTHIACGLAFWQQWSGLTFIYTFSTYFFSVAGVNNPFTAYMISTGCQLTGCACMFPFSYYWGARKTLLLGGALQTASMLAFAIAGTVGHGSIVSSKLLVAFTCIFGFSLNFGWGPMVWSVATEIPSSSLRSRTQSMSTITSWSLNLIITAWLPYLINTSSKNYIGAEVGYIFGGMGIVGWLWTWWFLPNTKGRSLEELDELFLNVLNVNFSHITATILTYATECICQRLDQL</sequence>
<protein>
    <recommendedName>
        <fullName evidence="9">Major facilitator superfamily (MFS) profile domain-containing protein</fullName>
    </recommendedName>
</protein>
<proteinExistence type="inferred from homology"/>
<keyword evidence="6 8" id="KW-0472">Membrane</keyword>
<feature type="transmembrane region" description="Helical" evidence="8">
    <location>
        <begin position="163"/>
        <end position="183"/>
    </location>
</feature>
<evidence type="ECO:0000256" key="4">
    <source>
        <dbReference type="ARBA" id="ARBA00022692"/>
    </source>
</evidence>
<feature type="transmembrane region" description="Helical" evidence="8">
    <location>
        <begin position="103"/>
        <end position="121"/>
    </location>
</feature>
<dbReference type="GO" id="GO:0005351">
    <property type="term" value="F:carbohydrate:proton symporter activity"/>
    <property type="evidence" value="ECO:0007669"/>
    <property type="project" value="TreeGrafter"/>
</dbReference>
<dbReference type="Pfam" id="PF00083">
    <property type="entry name" value="Sugar_tr"/>
    <property type="match status" value="1"/>
</dbReference>
<dbReference type="PROSITE" id="PS50850">
    <property type="entry name" value="MFS"/>
    <property type="match status" value="1"/>
</dbReference>
<dbReference type="InterPro" id="IPR020846">
    <property type="entry name" value="MFS_dom"/>
</dbReference>
<evidence type="ECO:0000259" key="9">
    <source>
        <dbReference type="PROSITE" id="PS50850"/>
    </source>
</evidence>
<feature type="transmembrane region" description="Helical" evidence="8">
    <location>
        <begin position="419"/>
        <end position="436"/>
    </location>
</feature>
<evidence type="ECO:0000256" key="8">
    <source>
        <dbReference type="SAM" id="Phobius"/>
    </source>
</evidence>
<dbReference type="InterPro" id="IPR036259">
    <property type="entry name" value="MFS_trans_sf"/>
</dbReference>
<dbReference type="FunFam" id="1.20.1250.20:FF:000078">
    <property type="entry name" value="MFS maltose transporter, putative"/>
    <property type="match status" value="1"/>
</dbReference>
<feature type="transmembrane region" description="Helical" evidence="8">
    <location>
        <begin position="133"/>
        <end position="151"/>
    </location>
</feature>
<dbReference type="AlphaFoldDB" id="A0A0C3C5P5"/>
<feature type="domain" description="Major facilitator superfamily (MFS) profile" evidence="9">
    <location>
        <begin position="26"/>
        <end position="471"/>
    </location>
</feature>
<keyword evidence="11" id="KW-1185">Reference proteome</keyword>
<evidence type="ECO:0000256" key="1">
    <source>
        <dbReference type="ARBA" id="ARBA00004141"/>
    </source>
</evidence>
<feature type="transmembrane region" description="Helical" evidence="8">
    <location>
        <begin position="320"/>
        <end position="340"/>
    </location>
</feature>
<feature type="transmembrane region" description="Helical" evidence="8">
    <location>
        <begin position="448"/>
        <end position="467"/>
    </location>
</feature>
<dbReference type="PANTHER" id="PTHR48022">
    <property type="entry name" value="PLASTIDIC GLUCOSE TRANSPORTER 4"/>
    <property type="match status" value="1"/>
</dbReference>
<dbReference type="Gene3D" id="1.20.1250.20">
    <property type="entry name" value="MFS general substrate transporter like domains"/>
    <property type="match status" value="1"/>
</dbReference>
<dbReference type="InterPro" id="IPR005829">
    <property type="entry name" value="Sugar_transporter_CS"/>
</dbReference>